<evidence type="ECO:0000256" key="5">
    <source>
        <dbReference type="ARBA" id="ARBA00023136"/>
    </source>
</evidence>
<feature type="domain" description="TonB-dependent receptor plug" evidence="8">
    <location>
        <begin position="133"/>
        <end position="257"/>
    </location>
</feature>
<evidence type="ECO:0000256" key="3">
    <source>
        <dbReference type="ARBA" id="ARBA00022692"/>
    </source>
</evidence>
<evidence type="ECO:0000256" key="6">
    <source>
        <dbReference type="ARBA" id="ARBA00023237"/>
    </source>
</evidence>
<evidence type="ECO:0000256" key="2">
    <source>
        <dbReference type="ARBA" id="ARBA00022448"/>
    </source>
</evidence>
<keyword evidence="4" id="KW-0798">TonB box</keyword>
<dbReference type="InterPro" id="IPR000531">
    <property type="entry name" value="Beta-barrel_TonB"/>
</dbReference>
<dbReference type="SUPFAM" id="SSF49464">
    <property type="entry name" value="Carboxypeptidase regulatory domain-like"/>
    <property type="match status" value="1"/>
</dbReference>
<accession>A0A5J4SQR7</accession>
<sequence length="1050" mass="116749">MAKLFYFSGDRKRFLYFTFTLLVSWSIIFSASAQENITIRGKVIDGRNNEPIIGASVVTKSFKVNSGTATDVNGEFDLKVASLPTSIIVSYIGYRSEEINIYERSVGRITISLSENSNSLDEVVVVGYGTQKKISVTNSVSQITGDELNSRPVSNIQQSLQGKLPGVTVLDLGGIPGRSTSVIRVRGITTFNTASQVQGETGRNTSGFDLSKNAALVIVDGIEQEWNYINPDDIESVSILKDASSTAIYGSRGTNGVILVTTKGAKSGKTQVDINSYVGWQNANNRPEPMGLEAYMKEQQIAYANTNRFPEKFTDESIRTWVNATDRDKYPLPNTWFQTLLHSAPQYSTSVAISGGNDIVRSRLSLRYFNQEGVIDNFGSNLTEGKLSTEFTVSPSIKVNAILDYRNDNSHYPTALSQDNPLNNFFHGSLWAAHKYEDGTYGLSTQGNNPLLFIEKGGLSHIKNDYLSGNIKTDWEIIKGLTFTNQFGMIYSTVYQKNYTNAYTNTDKNTNITKTVANNNLTEVRNNVREYTWNNLLIYRKAIEKHDFSALAGYSQTSNTKTFLSAYRERFYNNDIASISQGANDATKSNSGNDEEFGLLSYFGRINYGYDRKYLLEINGRYDGSSKFTGDKQYGFFPSFSAGWVISEEEFWTPLRRIVNNLKLRGSYGKTGNQSVGLYSYYASLVSSGYNFGGTAVSGYRQTTLANTELGWESTTQADLGLTTTLYNKLELTIDYYKKTTNNILLKLDIPAVVGLEASPQNAGSVENKGLEFSLNFKNKMSFGLGYEIGGNFNINKNKVTDLKGTGPYFVGDAGINPRYAIAENLPINTLWGYKTDGLFQSIEEIETYRGGAGRHPFNQLNPQPGDVKYLDLSGNGSIDADDMVALGNSFPTYTFGFNLGCSYKNFELSALFQGTADVDVRLSGALAEMGNQEGFTHKIYENNYWTPENRNARFPRPVKSDLTNVASSDRLIVDASYIRLKDLQVAYNIPVKSLWNSSVLKKARIFVSATNLFTISKLNEWNLDPEVESGRAVYYPQTSLYSISIRLQF</sequence>
<dbReference type="PROSITE" id="PS52016">
    <property type="entry name" value="TONB_DEPENDENT_REC_3"/>
    <property type="match status" value="1"/>
</dbReference>
<dbReference type="Pfam" id="PF07715">
    <property type="entry name" value="Plug"/>
    <property type="match status" value="1"/>
</dbReference>
<dbReference type="Gene3D" id="2.60.40.1120">
    <property type="entry name" value="Carboxypeptidase-like, regulatory domain"/>
    <property type="match status" value="1"/>
</dbReference>
<keyword evidence="9" id="KW-0675">Receptor</keyword>
<evidence type="ECO:0000256" key="4">
    <source>
        <dbReference type="ARBA" id="ARBA00023077"/>
    </source>
</evidence>
<organism evidence="9">
    <name type="scientific">termite gut metagenome</name>
    <dbReference type="NCBI Taxonomy" id="433724"/>
    <lineage>
        <taxon>unclassified sequences</taxon>
        <taxon>metagenomes</taxon>
        <taxon>organismal metagenomes</taxon>
    </lineage>
</organism>
<dbReference type="GO" id="GO:0009279">
    <property type="term" value="C:cell outer membrane"/>
    <property type="evidence" value="ECO:0007669"/>
    <property type="project" value="UniProtKB-SubCell"/>
</dbReference>
<keyword evidence="6" id="KW-0998">Cell outer membrane</keyword>
<dbReference type="InterPro" id="IPR036942">
    <property type="entry name" value="Beta-barrel_TonB_sf"/>
</dbReference>
<dbReference type="NCBIfam" id="TIGR04056">
    <property type="entry name" value="OMP_RagA_SusC"/>
    <property type="match status" value="1"/>
</dbReference>
<comment type="caution">
    <text evidence="9">The sequence shown here is derived from an EMBL/GenBank/DDBJ whole genome shotgun (WGS) entry which is preliminary data.</text>
</comment>
<dbReference type="InterPro" id="IPR037066">
    <property type="entry name" value="Plug_dom_sf"/>
</dbReference>
<dbReference type="Gene3D" id="2.40.170.20">
    <property type="entry name" value="TonB-dependent receptor, beta-barrel domain"/>
    <property type="match status" value="1"/>
</dbReference>
<dbReference type="Gene3D" id="2.170.130.10">
    <property type="entry name" value="TonB-dependent receptor, plug domain"/>
    <property type="match status" value="1"/>
</dbReference>
<dbReference type="InterPro" id="IPR008969">
    <property type="entry name" value="CarboxyPept-like_regulatory"/>
</dbReference>
<keyword evidence="2" id="KW-0813">Transport</keyword>
<keyword evidence="5" id="KW-0472">Membrane</keyword>
<dbReference type="NCBIfam" id="TIGR04057">
    <property type="entry name" value="SusC_RagA_signa"/>
    <property type="match status" value="1"/>
</dbReference>
<dbReference type="InterPro" id="IPR023997">
    <property type="entry name" value="TonB-dep_OMP_SusC/RagA_CS"/>
</dbReference>
<dbReference type="EMBL" id="SNRY01000068">
    <property type="protein sequence ID" value="KAA6348426.1"/>
    <property type="molecule type" value="Genomic_DNA"/>
</dbReference>
<gene>
    <name evidence="9" type="ORF">EZS27_004118</name>
</gene>
<dbReference type="Pfam" id="PF00593">
    <property type="entry name" value="TonB_dep_Rec_b-barrel"/>
    <property type="match status" value="1"/>
</dbReference>
<dbReference type="AlphaFoldDB" id="A0A5J4SQR7"/>
<name>A0A5J4SQR7_9ZZZZ</name>
<evidence type="ECO:0000259" key="7">
    <source>
        <dbReference type="Pfam" id="PF00593"/>
    </source>
</evidence>
<dbReference type="InterPro" id="IPR039426">
    <property type="entry name" value="TonB-dep_rcpt-like"/>
</dbReference>
<dbReference type="PROSITE" id="PS00018">
    <property type="entry name" value="EF_HAND_1"/>
    <property type="match status" value="1"/>
</dbReference>
<keyword evidence="3" id="KW-0812">Transmembrane</keyword>
<dbReference type="InterPro" id="IPR018247">
    <property type="entry name" value="EF_Hand_1_Ca_BS"/>
</dbReference>
<comment type="subcellular location">
    <subcellularLocation>
        <location evidence="1">Cell outer membrane</location>
        <topology evidence="1">Multi-pass membrane protein</topology>
    </subcellularLocation>
</comment>
<dbReference type="Pfam" id="PF13715">
    <property type="entry name" value="CarbopepD_reg_2"/>
    <property type="match status" value="1"/>
</dbReference>
<feature type="domain" description="TonB-dependent receptor-like beta-barrel" evidence="7">
    <location>
        <begin position="414"/>
        <end position="904"/>
    </location>
</feature>
<evidence type="ECO:0000259" key="8">
    <source>
        <dbReference type="Pfam" id="PF07715"/>
    </source>
</evidence>
<dbReference type="InterPro" id="IPR023996">
    <property type="entry name" value="TonB-dep_OMP_SusC/RagA"/>
</dbReference>
<protein>
    <submittedName>
        <fullName evidence="9">TonB-dependent receptor SusC</fullName>
    </submittedName>
</protein>
<evidence type="ECO:0000256" key="1">
    <source>
        <dbReference type="ARBA" id="ARBA00004571"/>
    </source>
</evidence>
<reference evidence="9" key="1">
    <citation type="submission" date="2019-03" db="EMBL/GenBank/DDBJ databases">
        <title>Single cell metagenomics reveals metabolic interactions within the superorganism composed of flagellate Streblomastix strix and complex community of Bacteroidetes bacteria on its surface.</title>
        <authorList>
            <person name="Treitli S.C."/>
            <person name="Kolisko M."/>
            <person name="Husnik F."/>
            <person name="Keeling P."/>
            <person name="Hampl V."/>
        </authorList>
    </citation>
    <scope>NUCLEOTIDE SEQUENCE</scope>
    <source>
        <strain evidence="9">STM</strain>
    </source>
</reference>
<evidence type="ECO:0000313" key="9">
    <source>
        <dbReference type="EMBL" id="KAA6348426.1"/>
    </source>
</evidence>
<proteinExistence type="predicted"/>
<dbReference type="SUPFAM" id="SSF56935">
    <property type="entry name" value="Porins"/>
    <property type="match status" value="1"/>
</dbReference>
<dbReference type="InterPro" id="IPR012910">
    <property type="entry name" value="Plug_dom"/>
</dbReference>